<proteinExistence type="predicted"/>
<organism evidence="1 2">
    <name type="scientific">Rhabditophanes sp. KR3021</name>
    <dbReference type="NCBI Taxonomy" id="114890"/>
    <lineage>
        <taxon>Eukaryota</taxon>
        <taxon>Metazoa</taxon>
        <taxon>Ecdysozoa</taxon>
        <taxon>Nematoda</taxon>
        <taxon>Chromadorea</taxon>
        <taxon>Rhabditida</taxon>
        <taxon>Tylenchina</taxon>
        <taxon>Panagrolaimomorpha</taxon>
        <taxon>Strongyloidoidea</taxon>
        <taxon>Alloionematidae</taxon>
        <taxon>Rhabditophanes</taxon>
    </lineage>
</organism>
<protein>
    <submittedName>
        <fullName evidence="2">Non-lysosomal glucosylceramidase</fullName>
    </submittedName>
</protein>
<dbReference type="WBParaSite" id="RSKR_0000947900.1">
    <property type="protein sequence ID" value="RSKR_0000947900.1"/>
    <property type="gene ID" value="RSKR_0000947900"/>
</dbReference>
<reference evidence="2" key="1">
    <citation type="submission" date="2016-11" db="UniProtKB">
        <authorList>
            <consortium name="WormBaseParasite"/>
        </authorList>
    </citation>
    <scope>IDENTIFICATION</scope>
    <source>
        <strain evidence="2">KR3021</strain>
    </source>
</reference>
<sequence>MTLTDICIESEVLKVNPAVSLKANYDLLINADNDSTQTEDLNNVSDDAGLAASSSFSSSFSRLGDAKELDGIKDTMNDFQNGVLIDDPDNVVLIRNSKTDNKYFDLDFFNVGYGWKAKGSKKPTDHRCIKQLPFALRYLGLWLKNYNKRETLFINGFNPYVHHPYYGVPIGGIGCGSIGRDFRGGFCKYSLRPGIVEQKVKLVKANQFIISIKKNGSTIYQKVLCAVPLRRTKKTTLNSWEFFPEEDLDYSGLHPRSWTRYNIKECNVVVVVKQISPFIPHNYKDSSLPSSVFVFDVLNNSNDDLDVSIAFTWRNGTGVKSRQRESVCSSEIITKDKISGVLLKNMIHEMECTYGLATEIKSDKQTVSICKSFNPSGDGSTLWDQLKENGELSEDIEDVTDKLELGVAVCVKQMVKANSISESVEFSLVWHMPLVKFGNKGRLNKRWYSQFFSKEYEGTIELISYTFENVQNWENLIDEWQNPILKNNLFPEDFKSALINEAYYLVDGGSTWFEYDESWATDETSISDYTAGVFKKYGRFAYQESWEYRLTLTYDVHFYASFALVALFPHLEHSVNCDFTDQVERVDGRQTKYYMENKLASVKTGNRIPHDLGNPACTKYDPFLNTNAYVMHDTADWKDLNLKFVMSSYRNYLQLRNKDKSYLEFVYPKVLALIYGSLEAFDINNDGMIENFGTADQTYDAWAMSGCSSYCGSLWLASLACTVEMAKEMGDTENVESLTITLEKAKLVFNKLWNGTYFNFDESKDSKTTIMADGLCGYWFLRSVNKDLANSILPEEKVKSALNNVYKFNCARFKNGESGVVNGMTAKGEIDRTHIQADECWIGVSYAVSAALIQVGEHEKAFKIARGCYNTCSNAGLQFQTPEALYNKDFYRAIGYSRALSIYSIHHEITNRQ</sequence>
<evidence type="ECO:0000313" key="2">
    <source>
        <dbReference type="WBParaSite" id="RSKR_0000947900.1"/>
    </source>
</evidence>
<evidence type="ECO:0000313" key="1">
    <source>
        <dbReference type="Proteomes" id="UP000095286"/>
    </source>
</evidence>
<name>A0AC35UAW7_9BILA</name>
<dbReference type="Proteomes" id="UP000095286">
    <property type="component" value="Unplaced"/>
</dbReference>
<accession>A0AC35UAW7</accession>